<evidence type="ECO:0000256" key="3">
    <source>
        <dbReference type="ARBA" id="ARBA00004275"/>
    </source>
</evidence>
<evidence type="ECO:0000256" key="5">
    <source>
        <dbReference type="ARBA" id="ARBA00013123"/>
    </source>
</evidence>
<organism evidence="21 22">
    <name type="scientific">Priapulus caudatus</name>
    <name type="common">Priapulid worm</name>
    <dbReference type="NCBI Taxonomy" id="37621"/>
    <lineage>
        <taxon>Eukaryota</taxon>
        <taxon>Metazoa</taxon>
        <taxon>Ecdysozoa</taxon>
        <taxon>Scalidophora</taxon>
        <taxon>Priapulida</taxon>
        <taxon>Priapulimorpha</taxon>
        <taxon>Priapulimorphida</taxon>
        <taxon>Priapulidae</taxon>
        <taxon>Priapulus</taxon>
    </lineage>
</organism>
<keyword evidence="12" id="KW-0408">Iron</keyword>
<keyword evidence="8" id="KW-0001">2Fe-2S</keyword>
<dbReference type="InterPro" id="IPR037165">
    <property type="entry name" value="AldOxase/xan_DH_Mopterin-bd_sf"/>
</dbReference>
<comment type="catalytic activity">
    <reaction evidence="18">
        <text>hypoxanthine + NAD(+) + H2O = xanthine + NADH + H(+)</text>
        <dbReference type="Rhea" id="RHEA:24670"/>
        <dbReference type="ChEBI" id="CHEBI:15377"/>
        <dbReference type="ChEBI" id="CHEBI:15378"/>
        <dbReference type="ChEBI" id="CHEBI:17368"/>
        <dbReference type="ChEBI" id="CHEBI:17712"/>
        <dbReference type="ChEBI" id="CHEBI:57540"/>
        <dbReference type="ChEBI" id="CHEBI:57945"/>
        <dbReference type="EC" id="1.17.1.4"/>
    </reaction>
</comment>
<dbReference type="Gene3D" id="3.30.390.50">
    <property type="entry name" value="CO dehydrogenase flavoprotein, C-terminal domain"/>
    <property type="match status" value="1"/>
</dbReference>
<dbReference type="InterPro" id="IPR000674">
    <property type="entry name" value="Ald_Oxase/Xan_DH_a/b"/>
</dbReference>
<keyword evidence="14" id="KW-0520">NAD</keyword>
<dbReference type="Pfam" id="PF01799">
    <property type="entry name" value="Fer2_2"/>
    <property type="match status" value="1"/>
</dbReference>
<evidence type="ECO:0000313" key="22">
    <source>
        <dbReference type="RefSeq" id="XP_014677287.1"/>
    </source>
</evidence>
<dbReference type="InterPro" id="IPR016169">
    <property type="entry name" value="FAD-bd_PCMH_sub2"/>
</dbReference>
<keyword evidence="6" id="KW-0500">Molybdenum</keyword>
<comment type="catalytic activity">
    <reaction evidence="17">
        <text>xanthine + NAD(+) + H2O = urate + NADH + H(+)</text>
        <dbReference type="Rhea" id="RHEA:16669"/>
        <dbReference type="ChEBI" id="CHEBI:15377"/>
        <dbReference type="ChEBI" id="CHEBI:15378"/>
        <dbReference type="ChEBI" id="CHEBI:17712"/>
        <dbReference type="ChEBI" id="CHEBI:17775"/>
        <dbReference type="ChEBI" id="CHEBI:57540"/>
        <dbReference type="ChEBI" id="CHEBI:57945"/>
        <dbReference type="EC" id="1.17.1.4"/>
    </reaction>
</comment>
<dbReference type="InterPro" id="IPR006058">
    <property type="entry name" value="2Fe2S_fd_BS"/>
</dbReference>
<evidence type="ECO:0000256" key="18">
    <source>
        <dbReference type="ARBA" id="ARBA00049517"/>
    </source>
</evidence>
<dbReference type="InterPro" id="IPR005107">
    <property type="entry name" value="CO_DH_flav_C"/>
</dbReference>
<dbReference type="Pfam" id="PF20256">
    <property type="entry name" value="MoCoBD_2"/>
    <property type="match status" value="1"/>
</dbReference>
<dbReference type="InterPro" id="IPR002346">
    <property type="entry name" value="Mopterin_DH_FAD-bd"/>
</dbReference>
<dbReference type="PROSITE" id="PS51085">
    <property type="entry name" value="2FE2S_FER_2"/>
    <property type="match status" value="1"/>
</dbReference>
<dbReference type="SMART" id="SM01008">
    <property type="entry name" value="Ald_Xan_dh_C"/>
    <property type="match status" value="1"/>
</dbReference>
<comment type="subcellular location">
    <subcellularLocation>
        <location evidence="3">Peroxisome</location>
    </subcellularLocation>
</comment>
<dbReference type="InterPro" id="IPR046867">
    <property type="entry name" value="AldOxase/xan_DH_MoCoBD2"/>
</dbReference>
<dbReference type="Pfam" id="PF01315">
    <property type="entry name" value="Ald_Xan_dh_C"/>
    <property type="match status" value="1"/>
</dbReference>
<evidence type="ECO:0000256" key="17">
    <source>
        <dbReference type="ARBA" id="ARBA00049017"/>
    </source>
</evidence>
<dbReference type="Gene3D" id="3.10.20.30">
    <property type="match status" value="1"/>
</dbReference>
<keyword evidence="15" id="KW-0576">Peroxisome</keyword>
<evidence type="ECO:0000256" key="2">
    <source>
        <dbReference type="ARBA" id="ARBA00001974"/>
    </source>
</evidence>
<dbReference type="InterPro" id="IPR002888">
    <property type="entry name" value="2Fe-2S-bd"/>
</dbReference>
<keyword evidence="7" id="KW-0285">Flavoprotein</keyword>
<dbReference type="InterPro" id="IPR016166">
    <property type="entry name" value="FAD-bd_PCMH"/>
</dbReference>
<evidence type="ECO:0000259" key="19">
    <source>
        <dbReference type="PROSITE" id="PS51085"/>
    </source>
</evidence>
<dbReference type="PIRSF" id="PIRSF000127">
    <property type="entry name" value="Xanthine_DH"/>
    <property type="match status" value="1"/>
</dbReference>
<dbReference type="Gene3D" id="3.90.1170.50">
    <property type="entry name" value="Aldehyde oxidase/xanthine dehydrogenase, a/b hammerhead"/>
    <property type="match status" value="1"/>
</dbReference>
<feature type="non-terminal residue" evidence="22">
    <location>
        <position position="1"/>
    </location>
</feature>
<dbReference type="Pfam" id="PF03450">
    <property type="entry name" value="CO_deh_flav_C"/>
    <property type="match status" value="1"/>
</dbReference>
<dbReference type="InterPro" id="IPR036318">
    <property type="entry name" value="FAD-bd_PCMH-like_sf"/>
</dbReference>
<evidence type="ECO:0000256" key="12">
    <source>
        <dbReference type="ARBA" id="ARBA00023004"/>
    </source>
</evidence>
<dbReference type="Gene3D" id="3.30.43.10">
    <property type="entry name" value="Uridine Diphospho-n-acetylenolpyruvylglucosamine Reductase, domain 2"/>
    <property type="match status" value="1"/>
</dbReference>
<feature type="domain" description="2Fe-2S ferredoxin-type" evidence="19">
    <location>
        <begin position="1"/>
        <end position="57"/>
    </location>
</feature>
<dbReference type="PANTHER" id="PTHR45444">
    <property type="entry name" value="XANTHINE DEHYDROGENASE"/>
    <property type="match status" value="1"/>
</dbReference>
<dbReference type="InterPro" id="IPR014307">
    <property type="entry name" value="Xanthine_DH_ssu"/>
</dbReference>
<evidence type="ECO:0000256" key="14">
    <source>
        <dbReference type="ARBA" id="ARBA00023027"/>
    </source>
</evidence>
<dbReference type="SMART" id="SM01092">
    <property type="entry name" value="CO_deh_flav_C"/>
    <property type="match status" value="1"/>
</dbReference>
<comment type="similarity">
    <text evidence="4">Belongs to the xanthine dehydrogenase family.</text>
</comment>
<dbReference type="InterPro" id="IPR016208">
    <property type="entry name" value="Ald_Oxase/xanthine_DH-like"/>
</dbReference>
<evidence type="ECO:0000256" key="7">
    <source>
        <dbReference type="ARBA" id="ARBA00022630"/>
    </source>
</evidence>
<keyword evidence="21" id="KW-1185">Reference proteome</keyword>
<dbReference type="InterPro" id="IPR036856">
    <property type="entry name" value="Ald_Oxase/Xan_DH_a/b_sf"/>
</dbReference>
<dbReference type="Pfam" id="PF00111">
    <property type="entry name" value="Fer2"/>
    <property type="match status" value="1"/>
</dbReference>
<evidence type="ECO:0000256" key="4">
    <source>
        <dbReference type="ARBA" id="ARBA00006849"/>
    </source>
</evidence>
<dbReference type="InterPro" id="IPR036010">
    <property type="entry name" value="2Fe-2S_ferredoxin-like_sf"/>
</dbReference>
<protein>
    <recommendedName>
        <fullName evidence="5">xanthine dehydrogenase</fullName>
        <ecNumber evidence="5">1.17.1.4</ecNumber>
    </recommendedName>
</protein>
<dbReference type="Gene3D" id="3.30.365.10">
    <property type="entry name" value="Aldehyde oxidase/xanthine dehydrogenase, molybdopterin binding domain"/>
    <property type="match status" value="5"/>
</dbReference>
<reference evidence="22" key="1">
    <citation type="submission" date="2025-08" db="UniProtKB">
        <authorList>
            <consortium name="RefSeq"/>
        </authorList>
    </citation>
    <scope>IDENTIFICATION</scope>
</reference>
<accession>A0ABM1EYL6</accession>
<dbReference type="InterPro" id="IPR016167">
    <property type="entry name" value="FAD-bd_PCMH_sub1"/>
</dbReference>
<dbReference type="InterPro" id="IPR012675">
    <property type="entry name" value="Beta-grasp_dom_sf"/>
</dbReference>
<dbReference type="InterPro" id="IPR001041">
    <property type="entry name" value="2Fe-2S_ferredoxin-type"/>
</dbReference>
<dbReference type="SUPFAM" id="SSF55447">
    <property type="entry name" value="CO dehydrogenase flavoprotein C-terminal domain-like"/>
    <property type="match status" value="1"/>
</dbReference>
<dbReference type="InterPro" id="IPR036683">
    <property type="entry name" value="CO_DH_flav_C_dom_sf"/>
</dbReference>
<dbReference type="PANTHER" id="PTHR45444:SF3">
    <property type="entry name" value="XANTHINE DEHYDROGENASE"/>
    <property type="match status" value="1"/>
</dbReference>
<feature type="domain" description="FAD-binding PCMH-type" evidence="20">
    <location>
        <begin position="245"/>
        <end position="431"/>
    </location>
</feature>
<dbReference type="PROSITE" id="PS00197">
    <property type="entry name" value="2FE2S_FER_1"/>
    <property type="match status" value="1"/>
</dbReference>
<keyword evidence="13" id="KW-0411">Iron-sulfur</keyword>
<dbReference type="SUPFAM" id="SSF56176">
    <property type="entry name" value="FAD-binding/transporter-associated domain-like"/>
    <property type="match status" value="1"/>
</dbReference>
<name>A0ABM1EYL6_PRICU</name>
<gene>
    <name evidence="22" type="primary">LOC106817148</name>
</gene>
<dbReference type="Pfam" id="PF00941">
    <property type="entry name" value="FAD_binding_5"/>
    <property type="match status" value="1"/>
</dbReference>
<dbReference type="RefSeq" id="XP_014677287.1">
    <property type="nucleotide sequence ID" value="XM_014821801.1"/>
</dbReference>
<dbReference type="Gene3D" id="3.30.465.10">
    <property type="match status" value="1"/>
</dbReference>
<evidence type="ECO:0000256" key="15">
    <source>
        <dbReference type="ARBA" id="ARBA00023140"/>
    </source>
</evidence>
<evidence type="ECO:0000256" key="10">
    <source>
        <dbReference type="ARBA" id="ARBA00022827"/>
    </source>
</evidence>
<dbReference type="SUPFAM" id="SSF54665">
    <property type="entry name" value="CO dehydrogenase molybdoprotein N-domain-like"/>
    <property type="match status" value="1"/>
</dbReference>
<evidence type="ECO:0000256" key="9">
    <source>
        <dbReference type="ARBA" id="ARBA00022723"/>
    </source>
</evidence>
<dbReference type="SUPFAM" id="SSF56003">
    <property type="entry name" value="Molybdenum cofactor-binding domain"/>
    <property type="match status" value="1"/>
</dbReference>
<dbReference type="Pfam" id="PF02738">
    <property type="entry name" value="MoCoBD_1"/>
    <property type="match status" value="1"/>
</dbReference>
<dbReference type="EC" id="1.17.1.4" evidence="5"/>
<dbReference type="SUPFAM" id="SSF54292">
    <property type="entry name" value="2Fe-2S ferredoxin-like"/>
    <property type="match status" value="1"/>
</dbReference>
<dbReference type="Gene3D" id="1.10.150.120">
    <property type="entry name" value="[2Fe-2S]-binding domain"/>
    <property type="match status" value="1"/>
</dbReference>
<dbReference type="Proteomes" id="UP000695022">
    <property type="component" value="Unplaced"/>
</dbReference>
<comment type="cofactor">
    <cofactor evidence="1">
        <name>Mo-molybdopterin</name>
        <dbReference type="ChEBI" id="CHEBI:71302"/>
    </cofactor>
</comment>
<dbReference type="NCBIfam" id="TIGR02963">
    <property type="entry name" value="xanthine_xdhA"/>
    <property type="match status" value="1"/>
</dbReference>
<comment type="cofactor">
    <cofactor evidence="16">
        <name>[2Fe-2S] cluster</name>
        <dbReference type="ChEBI" id="CHEBI:190135"/>
    </cofactor>
</comment>
<evidence type="ECO:0000256" key="6">
    <source>
        <dbReference type="ARBA" id="ARBA00022505"/>
    </source>
</evidence>
<comment type="cofactor">
    <cofactor evidence="2">
        <name>FAD</name>
        <dbReference type="ChEBI" id="CHEBI:57692"/>
    </cofactor>
</comment>
<sequence length="1233" mass="135438">RLTGSKLGCGEGGCGACTVMLSRYDRTKDRIEHYSVNACLTPVCAVHGMAVTTVEGIGSTKTRLHPVQERIAKAHGSQCGFCTPGIVMSMYALLRSNPRPAMFDLENTFQGNLCRCTGYRPILEGYRSFTTTDTQLSGCCVATETGGKCCMQASEDAQQTDADDELGLQTPNSCENGCDGPRTNVGSAVNKCDTDVAEGQANPRKQPDARLFSMSDFKPYDPTQEPIFPAELQLSDDLDKELLMFKGDQVTWYRPVCLQQLLQLKHEHPDGKIVVGNTEVGVETKFKGCVYPVLISAAYVAELTAVRHTDDGIVFGASTTLTRVKEELATASDNLPAYKTRVFRAVLEMLHQFAGCQIRNVGCIGGNIMTASPISDLNQVWQAADCYVEVTSLQGGKRRIEVDDKFFPGYRRTALEKHEILLSILVPYTKQNEYFHAFKQAKRRDDDIAIVNAAMRVEFQQASSIIKDIALSFGGMAPTTVMPSKAASLLVGRSWEADMMDDVMKLLADDLPMDPGVPGGMVEYRRSLALGFFFKFFIMVNQALENTEGKISSGSEIMTATLHRGQFKSSQLYEVPTMDQSISDPVGRPMVHQSALMQATGELRYIDDIPKYTDELYLGLVLSSKTHATIVSVDESQAMKIPGVVAFVDHRDVPGSNKTGSIMIDEEIFASREKVAARALGVPANRIVCKVKRMGGAFGGKETRAILVTNTCAVAAHKVNRPVRIMLDRDEDMLMTGGRHPVLAKYKVGFTDAGKILALDCTVYLNGGCSADHSILILQKMLLNLDNCYKIANMRVEGFVCRTNLPSNTAFRGFGAPQGIMVMEVCITQVADTLGIPPEQVREKNFYKEGDLTHYKLPMENITVTRCWQECQTKSDLQQRIDAVKTFNGQHRWRKRGISMISAKLGIAFTNKFCNQGGALVLIYTDGSVLISHGGTEMGQTNFVSDIGLQVASRCLDIPTDRIFISETATDKVPNTSATAGSFSSDLNGMAIMRACEILLHRLKPYKEAKPNGCWDDWVSMAYLDRVSLTASGFYAPDVKGMDWGKGEGQPFLYYTYGVACTEVEIDCLTGDHQVLRADIVVDVGKSLNPAIDIGQIEGAFMQGYGLVTLEELRYSPEGLMYTRGPGMYKIPGFTDIPAEFNVSLLRDSPSPNYKAVYSSKAIGEPPLLLASSVFFAIKNAIASARMDAKLAGHFRLDSPATSERIRMSCVDEFTRMFPPAEPGSFKPWEVRP</sequence>
<evidence type="ECO:0000256" key="8">
    <source>
        <dbReference type="ARBA" id="ARBA00022714"/>
    </source>
</evidence>
<dbReference type="SUPFAM" id="SSF47741">
    <property type="entry name" value="CO dehydrogenase ISP C-domain like"/>
    <property type="match status" value="1"/>
</dbReference>
<keyword evidence="10" id="KW-0274">FAD</keyword>
<dbReference type="InterPro" id="IPR036884">
    <property type="entry name" value="2Fe-2S-bd_dom_sf"/>
</dbReference>
<evidence type="ECO:0000256" key="16">
    <source>
        <dbReference type="ARBA" id="ARBA00034078"/>
    </source>
</evidence>
<dbReference type="InterPro" id="IPR008274">
    <property type="entry name" value="AldOxase/xan_DH_MoCoBD1"/>
</dbReference>
<evidence type="ECO:0000313" key="21">
    <source>
        <dbReference type="Proteomes" id="UP000695022"/>
    </source>
</evidence>
<evidence type="ECO:0000256" key="1">
    <source>
        <dbReference type="ARBA" id="ARBA00001924"/>
    </source>
</evidence>
<keyword evidence="11" id="KW-0560">Oxidoreductase</keyword>
<evidence type="ECO:0000256" key="13">
    <source>
        <dbReference type="ARBA" id="ARBA00023014"/>
    </source>
</evidence>
<keyword evidence="9" id="KW-0479">Metal-binding</keyword>
<evidence type="ECO:0000259" key="20">
    <source>
        <dbReference type="PROSITE" id="PS51387"/>
    </source>
</evidence>
<proteinExistence type="inferred from homology"/>
<evidence type="ECO:0000256" key="11">
    <source>
        <dbReference type="ARBA" id="ARBA00023002"/>
    </source>
</evidence>
<dbReference type="PROSITE" id="PS51387">
    <property type="entry name" value="FAD_PCMH"/>
    <property type="match status" value="1"/>
</dbReference>
<dbReference type="GeneID" id="106817148"/>